<name>A0A921N3I4_9FIRM</name>
<protein>
    <submittedName>
        <fullName evidence="4">Peptidylprolyl isomerase</fullName>
        <ecNumber evidence="4">5.2.1.8</ecNumber>
    </submittedName>
</protein>
<dbReference type="EC" id="5.2.1.8" evidence="4"/>
<proteinExistence type="predicted"/>
<reference evidence="4" key="1">
    <citation type="journal article" date="2021" name="PeerJ">
        <title>Extensive microbial diversity within the chicken gut microbiome revealed by metagenomics and culture.</title>
        <authorList>
            <person name="Gilroy R."/>
            <person name="Ravi A."/>
            <person name="Getino M."/>
            <person name="Pursley I."/>
            <person name="Horton D.L."/>
            <person name="Alikhan N.F."/>
            <person name="Baker D."/>
            <person name="Gharbi K."/>
            <person name="Hall N."/>
            <person name="Watson M."/>
            <person name="Adriaenssens E.M."/>
            <person name="Foster-Nyarko E."/>
            <person name="Jarju S."/>
            <person name="Secka A."/>
            <person name="Antonio M."/>
            <person name="Oren A."/>
            <person name="Chaudhuri R.R."/>
            <person name="La Ragione R."/>
            <person name="Hildebrand F."/>
            <person name="Pallen M.J."/>
        </authorList>
    </citation>
    <scope>NUCLEOTIDE SEQUENCE</scope>
    <source>
        <strain evidence="4">1277</strain>
    </source>
</reference>
<dbReference type="Gene3D" id="1.10.4030.10">
    <property type="entry name" value="Porin chaperone SurA, peptide-binding domain"/>
    <property type="match status" value="1"/>
</dbReference>
<evidence type="ECO:0000313" key="4">
    <source>
        <dbReference type="EMBL" id="HJG97520.1"/>
    </source>
</evidence>
<feature type="signal peptide" evidence="2">
    <location>
        <begin position="1"/>
        <end position="25"/>
    </location>
</feature>
<dbReference type="PROSITE" id="PS01096">
    <property type="entry name" value="PPIC_PPIASE_1"/>
    <property type="match status" value="1"/>
</dbReference>
<dbReference type="EMBL" id="DYUB01000324">
    <property type="protein sequence ID" value="HJG97520.1"/>
    <property type="molecule type" value="Genomic_DNA"/>
</dbReference>
<dbReference type="Pfam" id="PF13616">
    <property type="entry name" value="Rotamase_3"/>
    <property type="match status" value="1"/>
</dbReference>
<comment type="caution">
    <text evidence="4">The sequence shown here is derived from an EMBL/GenBank/DDBJ whole genome shotgun (WGS) entry which is preliminary data.</text>
</comment>
<evidence type="ECO:0000256" key="2">
    <source>
        <dbReference type="SAM" id="SignalP"/>
    </source>
</evidence>
<feature type="chain" id="PRO_5039190412" evidence="2">
    <location>
        <begin position="26"/>
        <end position="343"/>
    </location>
</feature>
<evidence type="ECO:0000313" key="5">
    <source>
        <dbReference type="Proteomes" id="UP000776700"/>
    </source>
</evidence>
<dbReference type="SUPFAM" id="SSF54534">
    <property type="entry name" value="FKBP-like"/>
    <property type="match status" value="1"/>
</dbReference>
<evidence type="ECO:0000256" key="1">
    <source>
        <dbReference type="PROSITE-ProRule" id="PRU00278"/>
    </source>
</evidence>
<reference evidence="4" key="2">
    <citation type="submission" date="2021-09" db="EMBL/GenBank/DDBJ databases">
        <authorList>
            <person name="Gilroy R."/>
        </authorList>
    </citation>
    <scope>NUCLEOTIDE SEQUENCE</scope>
    <source>
        <strain evidence="4">1277</strain>
    </source>
</reference>
<gene>
    <name evidence="4" type="ORF">K8V90_10495</name>
</gene>
<evidence type="ECO:0000259" key="3">
    <source>
        <dbReference type="PROSITE" id="PS50198"/>
    </source>
</evidence>
<dbReference type="PROSITE" id="PS51257">
    <property type="entry name" value="PROKAR_LIPOPROTEIN"/>
    <property type="match status" value="1"/>
</dbReference>
<dbReference type="Pfam" id="PF13624">
    <property type="entry name" value="SurA_N_3"/>
    <property type="match status" value="1"/>
</dbReference>
<dbReference type="GO" id="GO:0003755">
    <property type="term" value="F:peptidyl-prolyl cis-trans isomerase activity"/>
    <property type="evidence" value="ECO:0007669"/>
    <property type="project" value="UniProtKB-KW"/>
</dbReference>
<dbReference type="InterPro" id="IPR000297">
    <property type="entry name" value="PPIase_PpiC"/>
</dbReference>
<keyword evidence="1" id="KW-0697">Rotamase</keyword>
<dbReference type="Gene3D" id="3.10.50.40">
    <property type="match status" value="1"/>
</dbReference>
<sequence>MKNKKGCLILNKIITLILSSLLCISAVGCSSKVNDNDVVVSVNGKNITAKQFESTLALYKESFELMYGSTIWDNEVEEGVKYRDKFKEIMLDQMIDIEAVCQQAKKDNLVPTKEEVDKAFEEFKKSIDEDEEYKKKLKDLGIDDTYLKSQQEQELILQKYKENFDKNLKISDEEMKKYYEEHKKDYYKDEVKASHILISTVDDNGKELSEAKKKEAKKKAEEILKKAKNGEEFSELAKDNSDDTGSASQGGDLGYFTKGQMVQPFEDAAFSLKSGEISDIVESEYGYHIIKVYDKIDKQLTFDEVKDEIKATLTEDKYIKNIEEISKKAKVEKNEDIIKKIKF</sequence>
<dbReference type="PANTHER" id="PTHR47245:SF2">
    <property type="entry name" value="PEPTIDYL-PROLYL CIS-TRANS ISOMERASE HP_0175-RELATED"/>
    <property type="match status" value="1"/>
</dbReference>
<dbReference type="InterPro" id="IPR027304">
    <property type="entry name" value="Trigger_fact/SurA_dom_sf"/>
</dbReference>
<keyword evidence="1 4" id="KW-0413">Isomerase</keyword>
<dbReference type="PANTHER" id="PTHR47245">
    <property type="entry name" value="PEPTIDYLPROLYL ISOMERASE"/>
    <property type="match status" value="1"/>
</dbReference>
<accession>A0A921N3I4</accession>
<dbReference type="AlphaFoldDB" id="A0A921N3I4"/>
<dbReference type="InterPro" id="IPR046357">
    <property type="entry name" value="PPIase_dom_sf"/>
</dbReference>
<dbReference type="SUPFAM" id="SSF109998">
    <property type="entry name" value="Triger factor/SurA peptide-binding domain-like"/>
    <property type="match status" value="1"/>
</dbReference>
<dbReference type="InterPro" id="IPR050245">
    <property type="entry name" value="PrsA_foldase"/>
</dbReference>
<organism evidence="4 5">
    <name type="scientific">Romboutsia timonensis</name>
    <dbReference type="NCBI Taxonomy" id="1776391"/>
    <lineage>
        <taxon>Bacteria</taxon>
        <taxon>Bacillati</taxon>
        <taxon>Bacillota</taxon>
        <taxon>Clostridia</taxon>
        <taxon>Peptostreptococcales</taxon>
        <taxon>Peptostreptococcaceae</taxon>
        <taxon>Romboutsia</taxon>
    </lineage>
</organism>
<dbReference type="PROSITE" id="PS50198">
    <property type="entry name" value="PPIC_PPIASE_2"/>
    <property type="match status" value="1"/>
</dbReference>
<dbReference type="InterPro" id="IPR023058">
    <property type="entry name" value="PPIase_PpiC_CS"/>
</dbReference>
<feature type="domain" description="PpiC" evidence="3">
    <location>
        <begin position="188"/>
        <end position="294"/>
    </location>
</feature>
<dbReference type="Proteomes" id="UP000776700">
    <property type="component" value="Unassembled WGS sequence"/>
</dbReference>
<keyword evidence="2" id="KW-0732">Signal</keyword>